<dbReference type="AlphaFoldDB" id="F8F599"/>
<organism evidence="2 3">
    <name type="scientific">Paenibacillus mucilaginosus (strain KNP414)</name>
    <dbReference type="NCBI Taxonomy" id="1036673"/>
    <lineage>
        <taxon>Bacteria</taxon>
        <taxon>Bacillati</taxon>
        <taxon>Bacillota</taxon>
        <taxon>Bacilli</taxon>
        <taxon>Bacillales</taxon>
        <taxon>Paenibacillaceae</taxon>
        <taxon>Paenibacillus</taxon>
    </lineage>
</organism>
<reference evidence="3" key="1">
    <citation type="submission" date="2011-06" db="EMBL/GenBank/DDBJ databases">
        <title>Complete genome sequence of Paenibacillus mucilaginosus KNP414.</title>
        <authorList>
            <person name="Wang J."/>
            <person name="Hu S."/>
            <person name="Hu X."/>
            <person name="Zhang B."/>
            <person name="Dong D."/>
            <person name="Zhang S."/>
            <person name="Zhao K."/>
            <person name="Wu D."/>
        </authorList>
    </citation>
    <scope>NUCLEOTIDE SEQUENCE [LARGE SCALE GENOMIC DNA]</scope>
    <source>
        <strain evidence="3">KNP414</strain>
    </source>
</reference>
<keyword evidence="1" id="KW-1133">Transmembrane helix</keyword>
<name>F8F599_PAEMK</name>
<evidence type="ECO:0000313" key="3">
    <source>
        <dbReference type="Proteomes" id="UP000006620"/>
    </source>
</evidence>
<keyword evidence="1" id="KW-0812">Transmembrane</keyword>
<dbReference type="PATRIC" id="fig|1036673.3.peg.2117"/>
<gene>
    <name evidence="2" type="ordered locus">KNP414_02349</name>
</gene>
<dbReference type="Proteomes" id="UP000006620">
    <property type="component" value="Chromosome"/>
</dbReference>
<reference evidence="2 3" key="2">
    <citation type="journal article" date="2013" name="Genome Announc.">
        <title>Genome Sequence of Growth-Improving Paenibacillus mucilaginosus Strain KNP414.</title>
        <authorList>
            <person name="Lu J.J."/>
            <person name="Wang J.F."/>
            <person name="Hu X.F."/>
        </authorList>
    </citation>
    <scope>NUCLEOTIDE SEQUENCE [LARGE SCALE GENOMIC DNA]</scope>
    <source>
        <strain evidence="2 3">KNP414</strain>
    </source>
</reference>
<accession>F8F599</accession>
<proteinExistence type="predicted"/>
<evidence type="ECO:0000256" key="1">
    <source>
        <dbReference type="SAM" id="Phobius"/>
    </source>
</evidence>
<dbReference type="HOGENOM" id="CLU_2288745_0_0_9"/>
<sequence>MRNGFSNYIMNSEEVEGVDSLWGPTWSGVVLVLLSVIYMLLLTKVVNVVHDRLPLRKSTIHFIIVMLEAVPFTYKVVDLYPWRLLSYSTTLLSIIMLYTLIRGIWVRRQEDWGKPVAK</sequence>
<evidence type="ECO:0000313" key="2">
    <source>
        <dbReference type="EMBL" id="AEI40910.1"/>
    </source>
</evidence>
<protein>
    <submittedName>
        <fullName evidence="2">Uncharacterized protein</fullName>
    </submittedName>
</protein>
<feature type="transmembrane region" description="Helical" evidence="1">
    <location>
        <begin position="80"/>
        <end position="101"/>
    </location>
</feature>
<dbReference type="EMBL" id="CP002869">
    <property type="protein sequence ID" value="AEI40910.1"/>
    <property type="molecule type" value="Genomic_DNA"/>
</dbReference>
<feature type="transmembrane region" description="Helical" evidence="1">
    <location>
        <begin position="58"/>
        <end position="74"/>
    </location>
</feature>
<keyword evidence="1" id="KW-0472">Membrane</keyword>
<feature type="transmembrane region" description="Helical" evidence="1">
    <location>
        <begin position="26"/>
        <end position="46"/>
    </location>
</feature>
<dbReference type="KEGG" id="pms:KNP414_02349"/>